<comment type="similarity">
    <text evidence="3">Belongs to the HAD-like hydrolase superfamily. CbbY/CbbZ/Gph/YieH family.</text>
</comment>
<reference evidence="5 6" key="1">
    <citation type="submission" date="2015-04" db="EMBL/GenBank/DDBJ databases">
        <title>Comparative genomics of rhizobia nodulating Arachis hypogaea in China.</title>
        <authorList>
            <person name="Li Y."/>
        </authorList>
    </citation>
    <scope>NUCLEOTIDE SEQUENCE [LARGE SCALE GENOMIC DNA]</scope>
    <source>
        <strain evidence="5 6">CCBAU 51787</strain>
    </source>
</reference>
<name>A0A4Q0RSU2_9BRAD</name>
<dbReference type="AlphaFoldDB" id="A0A4Q0RSU2"/>
<dbReference type="InterPro" id="IPR023214">
    <property type="entry name" value="HAD_sf"/>
</dbReference>
<comment type="pathway">
    <text evidence="2">Organic acid metabolism; glycolate biosynthesis; glycolate from 2-phosphoglycolate: step 1/1.</text>
</comment>
<accession>A0A4Q0RSU2</accession>
<evidence type="ECO:0000256" key="4">
    <source>
        <dbReference type="ARBA" id="ARBA00013078"/>
    </source>
</evidence>
<evidence type="ECO:0000313" key="6">
    <source>
        <dbReference type="Proteomes" id="UP000290565"/>
    </source>
</evidence>
<evidence type="ECO:0000313" key="5">
    <source>
        <dbReference type="EMBL" id="RXH21180.1"/>
    </source>
</evidence>
<dbReference type="GO" id="GO:0006281">
    <property type="term" value="P:DNA repair"/>
    <property type="evidence" value="ECO:0007669"/>
    <property type="project" value="TreeGrafter"/>
</dbReference>
<proteinExistence type="inferred from homology"/>
<dbReference type="Gene3D" id="1.10.150.240">
    <property type="entry name" value="Putative phosphatase, domain 2"/>
    <property type="match status" value="1"/>
</dbReference>
<dbReference type="PANTHER" id="PTHR43434:SF1">
    <property type="entry name" value="PHOSPHOGLYCOLATE PHOSPHATASE"/>
    <property type="match status" value="1"/>
</dbReference>
<protein>
    <recommendedName>
        <fullName evidence="4">phosphoglycolate phosphatase</fullName>
        <ecNumber evidence="4">3.1.3.18</ecNumber>
    </recommendedName>
</protein>
<dbReference type="SFLD" id="SFLDS00003">
    <property type="entry name" value="Haloacid_Dehalogenase"/>
    <property type="match status" value="1"/>
</dbReference>
<dbReference type="RefSeq" id="WP_128947688.1">
    <property type="nucleotide sequence ID" value="NZ_LBJM01000208.1"/>
</dbReference>
<comment type="caution">
    <text evidence="5">The sequence shown here is derived from an EMBL/GenBank/DDBJ whole genome shotgun (WGS) entry which is preliminary data.</text>
</comment>
<dbReference type="Gene3D" id="3.40.50.1000">
    <property type="entry name" value="HAD superfamily/HAD-like"/>
    <property type="match status" value="1"/>
</dbReference>
<dbReference type="GO" id="GO:0005829">
    <property type="term" value="C:cytosol"/>
    <property type="evidence" value="ECO:0007669"/>
    <property type="project" value="TreeGrafter"/>
</dbReference>
<dbReference type="Pfam" id="PF13419">
    <property type="entry name" value="HAD_2"/>
    <property type="match status" value="1"/>
</dbReference>
<dbReference type="GO" id="GO:0008967">
    <property type="term" value="F:phosphoglycolate phosphatase activity"/>
    <property type="evidence" value="ECO:0007669"/>
    <property type="project" value="UniProtKB-EC"/>
</dbReference>
<dbReference type="EMBL" id="LBJM01000208">
    <property type="protein sequence ID" value="RXH21180.1"/>
    <property type="molecule type" value="Genomic_DNA"/>
</dbReference>
<dbReference type="InterPro" id="IPR023198">
    <property type="entry name" value="PGP-like_dom2"/>
</dbReference>
<gene>
    <name evidence="5" type="ORF">XH94_38005</name>
</gene>
<dbReference type="InterPro" id="IPR041492">
    <property type="entry name" value="HAD_2"/>
</dbReference>
<dbReference type="InterPro" id="IPR050155">
    <property type="entry name" value="HAD-like_hydrolase_sf"/>
</dbReference>
<dbReference type="Proteomes" id="UP000290565">
    <property type="component" value="Unassembled WGS sequence"/>
</dbReference>
<evidence type="ECO:0000256" key="2">
    <source>
        <dbReference type="ARBA" id="ARBA00004818"/>
    </source>
</evidence>
<organism evidence="5 6">
    <name type="scientific">Bradyrhizobium zhanjiangense</name>
    <dbReference type="NCBI Taxonomy" id="1325107"/>
    <lineage>
        <taxon>Bacteria</taxon>
        <taxon>Pseudomonadati</taxon>
        <taxon>Pseudomonadota</taxon>
        <taxon>Alphaproteobacteria</taxon>
        <taxon>Hyphomicrobiales</taxon>
        <taxon>Nitrobacteraceae</taxon>
        <taxon>Bradyrhizobium</taxon>
    </lineage>
</organism>
<dbReference type="InterPro" id="IPR036412">
    <property type="entry name" value="HAD-like_sf"/>
</dbReference>
<dbReference type="SUPFAM" id="SSF56784">
    <property type="entry name" value="HAD-like"/>
    <property type="match status" value="1"/>
</dbReference>
<dbReference type="EC" id="3.1.3.18" evidence="4"/>
<evidence type="ECO:0000256" key="3">
    <source>
        <dbReference type="ARBA" id="ARBA00006171"/>
    </source>
</evidence>
<dbReference type="SFLD" id="SFLDG01129">
    <property type="entry name" value="C1.5:_HAD__Beta-PGM__Phosphata"/>
    <property type="match status" value="1"/>
</dbReference>
<evidence type="ECO:0000256" key="1">
    <source>
        <dbReference type="ARBA" id="ARBA00000830"/>
    </source>
</evidence>
<comment type="catalytic activity">
    <reaction evidence="1">
        <text>2-phosphoglycolate + H2O = glycolate + phosphate</text>
        <dbReference type="Rhea" id="RHEA:14369"/>
        <dbReference type="ChEBI" id="CHEBI:15377"/>
        <dbReference type="ChEBI" id="CHEBI:29805"/>
        <dbReference type="ChEBI" id="CHEBI:43474"/>
        <dbReference type="ChEBI" id="CHEBI:58033"/>
        <dbReference type="EC" id="3.1.3.18"/>
    </reaction>
</comment>
<dbReference type="PANTHER" id="PTHR43434">
    <property type="entry name" value="PHOSPHOGLYCOLATE PHOSPHATASE"/>
    <property type="match status" value="1"/>
</dbReference>
<sequence length="226" mass="25274">MKPVLVFDWNGTLLDDANALLQTTNTILERFGRPTIDLETFRDHSDVPLSILFRNIGMSEAEIAAVDHDGGAIFHDTYEPLADKAELRLGARTMLELVRQEAASSIIVSNHIVAPLVAQLQRLGIDRYFDGVLAFESRATQYKTMSKGERLRRYMEQNDINPLSTFIIGDMPVETNIARSLGLISISITGGFVSESRLRAAKPDHIIHNYHELLPIVQTHGFFLNG</sequence>